<feature type="compositionally biased region" description="Acidic residues" evidence="1">
    <location>
        <begin position="65"/>
        <end position="79"/>
    </location>
</feature>
<dbReference type="EMBL" id="BGZK01001208">
    <property type="protein sequence ID" value="GBP74456.1"/>
    <property type="molecule type" value="Genomic_DNA"/>
</dbReference>
<proteinExistence type="predicted"/>
<keyword evidence="3" id="KW-1185">Reference proteome</keyword>
<comment type="caution">
    <text evidence="2">The sequence shown here is derived from an EMBL/GenBank/DDBJ whole genome shotgun (WGS) entry which is preliminary data.</text>
</comment>
<dbReference type="InterPro" id="IPR036885">
    <property type="entry name" value="SWIB_MDM2_dom_sf"/>
</dbReference>
<organism evidence="2 3">
    <name type="scientific">Eumeta variegata</name>
    <name type="common">Bagworm moth</name>
    <name type="synonym">Eumeta japonica</name>
    <dbReference type="NCBI Taxonomy" id="151549"/>
    <lineage>
        <taxon>Eukaryota</taxon>
        <taxon>Metazoa</taxon>
        <taxon>Ecdysozoa</taxon>
        <taxon>Arthropoda</taxon>
        <taxon>Hexapoda</taxon>
        <taxon>Insecta</taxon>
        <taxon>Pterygota</taxon>
        <taxon>Neoptera</taxon>
        <taxon>Endopterygota</taxon>
        <taxon>Lepidoptera</taxon>
        <taxon>Glossata</taxon>
        <taxon>Ditrysia</taxon>
        <taxon>Tineoidea</taxon>
        <taxon>Psychidae</taxon>
        <taxon>Oiketicinae</taxon>
        <taxon>Eumeta</taxon>
    </lineage>
</organism>
<evidence type="ECO:0000313" key="2">
    <source>
        <dbReference type="EMBL" id="GBP74456.1"/>
    </source>
</evidence>
<evidence type="ECO:0000313" key="3">
    <source>
        <dbReference type="Proteomes" id="UP000299102"/>
    </source>
</evidence>
<feature type="region of interest" description="Disordered" evidence="1">
    <location>
        <begin position="1"/>
        <end position="102"/>
    </location>
</feature>
<protein>
    <submittedName>
        <fullName evidence="2">Uncharacterized protein</fullName>
    </submittedName>
</protein>
<evidence type="ECO:0000256" key="1">
    <source>
        <dbReference type="SAM" id="MobiDB-lite"/>
    </source>
</evidence>
<reference evidence="2 3" key="1">
    <citation type="journal article" date="2019" name="Commun. Biol.">
        <title>The bagworm genome reveals a unique fibroin gene that provides high tensile strength.</title>
        <authorList>
            <person name="Kono N."/>
            <person name="Nakamura H."/>
            <person name="Ohtoshi R."/>
            <person name="Tomita M."/>
            <person name="Numata K."/>
            <person name="Arakawa K."/>
        </authorList>
    </citation>
    <scope>NUCLEOTIDE SEQUENCE [LARGE SCALE GENOMIC DNA]</scope>
</reference>
<dbReference type="AlphaFoldDB" id="A0A4C1YEB4"/>
<dbReference type="Gene3D" id="1.10.245.10">
    <property type="entry name" value="SWIB/MDM2 domain"/>
    <property type="match status" value="1"/>
</dbReference>
<name>A0A4C1YEB4_EUMVA</name>
<sequence length="272" mass="29584">MRMMQSAEPRENAILSETSSQELAGNGEVDLNKKKVERKRPAKVSATASEGSPKKITKQSSEKQVEEDEKEDDTSGGESEEQHGEQNPGSRPGGIEIENRTEVEIECEDTIRIDGVTGRGVKDGADIRIEAQGARPGSCVRQISIANRTVLCTRAEASIATANLAPQATVSRFLFSVPTQRKCLVELAARTVKSSGYSSTHKLSPALAELMGTQEMSRQEVSKRVKAKIGPYAKSDGSYAISEDGGPLRTIFGKKRFGMDDVDKHLEKHIHT</sequence>
<dbReference type="SUPFAM" id="SSF47592">
    <property type="entry name" value="SWIB/MDM2 domain"/>
    <property type="match status" value="1"/>
</dbReference>
<accession>A0A4C1YEB4</accession>
<gene>
    <name evidence="2" type="ORF">EVAR_44520_1</name>
</gene>
<dbReference type="CDD" id="cd10567">
    <property type="entry name" value="SWIB-MDM2_like"/>
    <property type="match status" value="1"/>
</dbReference>
<dbReference type="Proteomes" id="UP000299102">
    <property type="component" value="Unassembled WGS sequence"/>
</dbReference>